<comment type="caution">
    <text evidence="2">The sequence shown here is derived from an EMBL/GenBank/DDBJ whole genome shotgun (WGS) entry which is preliminary data.</text>
</comment>
<name>A0ABD3HBI9_9MARC</name>
<proteinExistence type="predicted"/>
<dbReference type="PANTHER" id="PTHR35734:SF1">
    <property type="entry name" value="OS01G0805200 PROTEIN"/>
    <property type="match status" value="1"/>
</dbReference>
<evidence type="ECO:0000256" key="1">
    <source>
        <dbReference type="SAM" id="Phobius"/>
    </source>
</evidence>
<dbReference type="EMBL" id="JBJQOH010000004">
    <property type="protein sequence ID" value="KAL3687760.1"/>
    <property type="molecule type" value="Genomic_DNA"/>
</dbReference>
<dbReference type="Pfam" id="PF11460">
    <property type="entry name" value="DUF3007"/>
    <property type="match status" value="1"/>
</dbReference>
<gene>
    <name evidence="2" type="ORF">R1sor_014069</name>
</gene>
<dbReference type="PANTHER" id="PTHR35734">
    <property type="entry name" value="OS01G0805200 PROTEIN"/>
    <property type="match status" value="1"/>
</dbReference>
<keyword evidence="1" id="KW-0812">Transmembrane</keyword>
<evidence type="ECO:0000313" key="3">
    <source>
        <dbReference type="Proteomes" id="UP001633002"/>
    </source>
</evidence>
<dbReference type="AlphaFoldDB" id="A0ABD3HBI9"/>
<feature type="transmembrane region" description="Helical" evidence="1">
    <location>
        <begin position="127"/>
        <end position="147"/>
    </location>
</feature>
<keyword evidence="3" id="KW-1185">Reference proteome</keyword>
<reference evidence="2 3" key="1">
    <citation type="submission" date="2024-09" db="EMBL/GenBank/DDBJ databases">
        <title>Chromosome-scale assembly of Riccia sorocarpa.</title>
        <authorList>
            <person name="Paukszto L."/>
        </authorList>
    </citation>
    <scope>NUCLEOTIDE SEQUENCE [LARGE SCALE GENOMIC DNA]</scope>
    <source>
        <strain evidence="2">LP-2024</strain>
        <tissue evidence="2">Aerial parts of the thallus</tissue>
    </source>
</reference>
<dbReference type="InterPro" id="IPR021562">
    <property type="entry name" value="DUF3007"/>
</dbReference>
<dbReference type="Proteomes" id="UP001633002">
    <property type="component" value="Unassembled WGS sequence"/>
</dbReference>
<protein>
    <submittedName>
        <fullName evidence="2">Uncharacterized protein</fullName>
    </submittedName>
</protein>
<organism evidence="2 3">
    <name type="scientific">Riccia sorocarpa</name>
    <dbReference type="NCBI Taxonomy" id="122646"/>
    <lineage>
        <taxon>Eukaryota</taxon>
        <taxon>Viridiplantae</taxon>
        <taxon>Streptophyta</taxon>
        <taxon>Embryophyta</taxon>
        <taxon>Marchantiophyta</taxon>
        <taxon>Marchantiopsida</taxon>
        <taxon>Marchantiidae</taxon>
        <taxon>Marchantiales</taxon>
        <taxon>Ricciaceae</taxon>
        <taxon>Riccia</taxon>
    </lineage>
</organism>
<feature type="transmembrane region" description="Helical" evidence="1">
    <location>
        <begin position="97"/>
        <end position="115"/>
    </location>
</feature>
<keyword evidence="1" id="KW-0472">Membrane</keyword>
<evidence type="ECO:0000313" key="2">
    <source>
        <dbReference type="EMBL" id="KAL3687760.1"/>
    </source>
</evidence>
<accession>A0ABD3HBI9</accession>
<keyword evidence="1" id="KW-1133">Transmembrane helix</keyword>
<sequence length="202" mass="22535">MAASLVGSIHCPFKVTCLNLGAKLSVLGNGKNSQEFRSSRWLAPVRVLHTQKRSQNRQQLQYSKSIRAGVGKEEPADDKDGESSSKDVPFGYTRKDVILIGVGLLAAGYGLKYSLEAFGFDSARAGNAVQLIMVLGLTVGWISSYVFRVSNKDMTYAKQLKDYENKVMQKRLEELPEAELEAMLAQIEEEKRVLRESRKNMN</sequence>